<protein>
    <submittedName>
        <fullName evidence="2">Uncharacterized protein</fullName>
    </submittedName>
</protein>
<keyword evidence="1" id="KW-1133">Transmembrane helix</keyword>
<name>A0AAU7YKW0_9RICK</name>
<evidence type="ECO:0000256" key="1">
    <source>
        <dbReference type="SAM" id="Phobius"/>
    </source>
</evidence>
<organism evidence="2">
    <name type="scientific">Wolbachia endosymbiont of Polyergus mexicanus</name>
    <dbReference type="NCBI Taxonomy" id="3171167"/>
    <lineage>
        <taxon>Bacteria</taxon>
        <taxon>Pseudomonadati</taxon>
        <taxon>Pseudomonadota</taxon>
        <taxon>Alphaproteobacteria</taxon>
        <taxon>Rickettsiales</taxon>
        <taxon>Anaplasmataceae</taxon>
        <taxon>Wolbachieae</taxon>
        <taxon>Wolbachia</taxon>
    </lineage>
</organism>
<feature type="transmembrane region" description="Helical" evidence="1">
    <location>
        <begin position="47"/>
        <end position="66"/>
    </location>
</feature>
<feature type="transmembrane region" description="Helical" evidence="1">
    <location>
        <begin position="87"/>
        <end position="106"/>
    </location>
</feature>
<keyword evidence="1" id="KW-0812">Transmembrane</keyword>
<accession>A0AAU7YKW0</accession>
<keyword evidence="1" id="KW-0472">Membrane</keyword>
<proteinExistence type="predicted"/>
<dbReference type="AlphaFoldDB" id="A0AAU7YKW0"/>
<sequence length="170" mass="18674">MYDEKNKLAHRKKVRTYSKRLVTALSTASFIGYIAALAFSIPVLSLYFSIAGTIFSALSFALNIWSLKDHSLQKQLGVAGQKKLTKICLDIISNISFLIGGIASILPLESPIIPFVSTAFFILGCAFMATNIVRTMISKPQIDKNDNLKASDHFNIQPAIAGYNYHASIN</sequence>
<reference evidence="2" key="1">
    <citation type="submission" date="2024-06" db="EMBL/GenBank/DDBJ databases">
        <title>Genome assembly of the Polyergus mexicanus.</title>
        <authorList>
            <person name="Cash E."/>
            <person name="Tustsui N.D."/>
            <person name="Ward P."/>
            <person name="Nguyen O."/>
            <person name="Sahasrabudhe R."/>
            <person name="Fairbairn C.W."/>
            <person name="Seligmann W.E."/>
            <person name="Sacco S."/>
            <person name="Beraut E."/>
            <person name="Miller C."/>
            <person name="Toffelmier E."/>
            <person name="Shaffer H.B."/>
        </authorList>
    </citation>
    <scope>NUCLEOTIDE SEQUENCE</scope>
    <source>
        <strain evidence="2">NDT 795.1</strain>
    </source>
</reference>
<feature type="transmembrane region" description="Helical" evidence="1">
    <location>
        <begin position="21"/>
        <end position="41"/>
    </location>
</feature>
<feature type="transmembrane region" description="Helical" evidence="1">
    <location>
        <begin position="112"/>
        <end position="133"/>
    </location>
</feature>
<evidence type="ECO:0000313" key="2">
    <source>
        <dbReference type="EMBL" id="XCA33438.1"/>
    </source>
</evidence>
<dbReference type="EMBL" id="CP158586">
    <property type="protein sequence ID" value="XCA33438.1"/>
    <property type="molecule type" value="Genomic_DNA"/>
</dbReference>
<gene>
    <name evidence="2" type="ORF">ABS808_00970</name>
</gene>